<dbReference type="InterPro" id="IPR038077">
    <property type="entry name" value="Troponin_sf"/>
</dbReference>
<accession>A0A194RCT7</accession>
<dbReference type="EMBL" id="KQ460397">
    <property type="protein sequence ID" value="KPJ15284.1"/>
    <property type="molecule type" value="Genomic_DNA"/>
</dbReference>
<protein>
    <submittedName>
        <fullName evidence="1">Troponin I</fullName>
    </submittedName>
</protein>
<name>A0A194RCT7_PAPMA</name>
<dbReference type="Gene3D" id="1.20.5.350">
    <property type="match status" value="1"/>
</dbReference>
<dbReference type="InParanoid" id="A0A194RCT7"/>
<sequence>MLKNIIQEYYDRMYVCEGQKWDLEHEVRKRDYEAAIVSGRPGREARGAKSISTGHGDREALAACHSTCNLHD</sequence>
<dbReference type="Proteomes" id="UP000053240">
    <property type="component" value="Unassembled WGS sequence"/>
</dbReference>
<dbReference type="AlphaFoldDB" id="A0A194RCT7"/>
<gene>
    <name evidence="1" type="ORF">RR48_09311</name>
</gene>
<proteinExistence type="predicted"/>
<evidence type="ECO:0000313" key="1">
    <source>
        <dbReference type="EMBL" id="KPJ15284.1"/>
    </source>
</evidence>
<reference evidence="1 2" key="1">
    <citation type="journal article" date="2015" name="Nat. Commun.">
        <title>Outbred genome sequencing and CRISPR/Cas9 gene editing in butterflies.</title>
        <authorList>
            <person name="Li X."/>
            <person name="Fan D."/>
            <person name="Zhang W."/>
            <person name="Liu G."/>
            <person name="Zhang L."/>
            <person name="Zhao L."/>
            <person name="Fang X."/>
            <person name="Chen L."/>
            <person name="Dong Y."/>
            <person name="Chen Y."/>
            <person name="Ding Y."/>
            <person name="Zhao R."/>
            <person name="Feng M."/>
            <person name="Zhu Y."/>
            <person name="Feng Y."/>
            <person name="Jiang X."/>
            <person name="Zhu D."/>
            <person name="Xiang H."/>
            <person name="Feng X."/>
            <person name="Li S."/>
            <person name="Wang J."/>
            <person name="Zhang G."/>
            <person name="Kronforst M.R."/>
            <person name="Wang W."/>
        </authorList>
    </citation>
    <scope>NUCLEOTIDE SEQUENCE [LARGE SCALE GENOMIC DNA]</scope>
    <source>
        <strain evidence="1">Ya'a_city_454_Pm</strain>
        <tissue evidence="1">Whole body</tissue>
    </source>
</reference>
<keyword evidence="2" id="KW-1185">Reference proteome</keyword>
<evidence type="ECO:0000313" key="2">
    <source>
        <dbReference type="Proteomes" id="UP000053240"/>
    </source>
</evidence>
<dbReference type="SUPFAM" id="SSF90250">
    <property type="entry name" value="Troponin coil-coiled subunits"/>
    <property type="match status" value="1"/>
</dbReference>
<organism evidence="1 2">
    <name type="scientific">Papilio machaon</name>
    <name type="common">Old World swallowtail butterfly</name>
    <dbReference type="NCBI Taxonomy" id="76193"/>
    <lineage>
        <taxon>Eukaryota</taxon>
        <taxon>Metazoa</taxon>
        <taxon>Ecdysozoa</taxon>
        <taxon>Arthropoda</taxon>
        <taxon>Hexapoda</taxon>
        <taxon>Insecta</taxon>
        <taxon>Pterygota</taxon>
        <taxon>Neoptera</taxon>
        <taxon>Endopterygota</taxon>
        <taxon>Lepidoptera</taxon>
        <taxon>Glossata</taxon>
        <taxon>Ditrysia</taxon>
        <taxon>Papilionoidea</taxon>
        <taxon>Papilionidae</taxon>
        <taxon>Papilioninae</taxon>
        <taxon>Papilio</taxon>
    </lineage>
</organism>